<dbReference type="CDD" id="cd00041">
    <property type="entry name" value="CUB"/>
    <property type="match status" value="1"/>
</dbReference>
<dbReference type="Pfam" id="PF00008">
    <property type="entry name" value="EGF"/>
    <property type="match status" value="1"/>
</dbReference>
<accession>A0A8S3QYD9</accession>
<dbReference type="InterPro" id="IPR035914">
    <property type="entry name" value="Sperma_CUB_dom_sf"/>
</dbReference>
<feature type="domain" description="C-type lectin" evidence="9">
    <location>
        <begin position="74"/>
        <end position="191"/>
    </location>
</feature>
<dbReference type="InterPro" id="IPR000859">
    <property type="entry name" value="CUB_dom"/>
</dbReference>
<evidence type="ECO:0000256" key="3">
    <source>
        <dbReference type="ARBA" id="ARBA00022729"/>
    </source>
</evidence>
<dbReference type="PROSITE" id="PS50026">
    <property type="entry name" value="EGF_3"/>
    <property type="match status" value="2"/>
</dbReference>
<dbReference type="CDD" id="cd00054">
    <property type="entry name" value="EGF_CA"/>
    <property type="match status" value="1"/>
</dbReference>
<dbReference type="PROSITE" id="PS01186">
    <property type="entry name" value="EGF_2"/>
    <property type="match status" value="2"/>
</dbReference>
<comment type="subcellular location">
    <subcellularLocation>
        <location evidence="1">Secreted</location>
    </subcellularLocation>
</comment>
<dbReference type="InterPro" id="IPR016187">
    <property type="entry name" value="CTDL_fold"/>
</dbReference>
<dbReference type="SMART" id="SM00042">
    <property type="entry name" value="CUB"/>
    <property type="match status" value="1"/>
</dbReference>
<keyword evidence="2" id="KW-0964">Secreted</keyword>
<dbReference type="InterPro" id="IPR000742">
    <property type="entry name" value="EGF"/>
</dbReference>
<dbReference type="CDD" id="cd00037">
    <property type="entry name" value="CLECT"/>
    <property type="match status" value="1"/>
</dbReference>
<feature type="domain" description="EGF-like" evidence="8">
    <location>
        <begin position="342"/>
        <end position="378"/>
    </location>
</feature>
<dbReference type="InterPro" id="IPR051663">
    <property type="entry name" value="CLec_Tetranectin-domain"/>
</dbReference>
<evidence type="ECO:0000256" key="5">
    <source>
        <dbReference type="ARBA" id="ARBA00023157"/>
    </source>
</evidence>
<feature type="disulfide bond" evidence="6">
    <location>
        <begin position="368"/>
        <end position="377"/>
    </location>
</feature>
<dbReference type="SUPFAM" id="SSF49854">
    <property type="entry name" value="Spermadhesin, CUB domain"/>
    <property type="match status" value="1"/>
</dbReference>
<dbReference type="PROSITE" id="PS01180">
    <property type="entry name" value="CUB"/>
    <property type="match status" value="1"/>
</dbReference>
<comment type="caution">
    <text evidence="6">Lacks conserved residue(s) required for the propagation of feature annotation.</text>
</comment>
<keyword evidence="11" id="KW-1185">Reference proteome</keyword>
<sequence>MERCDFISTKDRNILPSSTTIRKVIVPSSIACGSVCSAERTCCYASFDRKTKQCSLDQSCPQISLSCQIGWIQYETKCYFFSDSERTWNDAKIICENKDGMLAEVKSSCEKDFLKTTATAFALSFWLGGTDIQNEGDWIWASSQTVLTFDDWTVDAPNNRFGNEHCLAIRKLNGFQWNDDDCSSSFRFICEKICYQHRYRTEQNQTRYDTGCTYPDLCTKRHATGIIFGKRSSQHSHIVCESCCNETLLCNRNTMCNTLTVEKTINATCVSTNECKGNLICSSHRCQCPTEDYYWKDPKCYSKKKYNDQCNSSDECSASLYCDHDKCHCSNTTHWNGTFCIQMTPCSSSPCLNNGVCYVVNSDFICVCPKGYSDIRCQVTPCDKIVCLYGGRCSSANGTVACNCRSGFSGTVCQVSYFKTIYSSGYPSAYVNGVHQSWTLYAGIGNTIRIKFRDFHTEKCCDHVRVHDGRYTNNDTIADYTGSLSGIKVNNSTGQYMLLDFKADGSNVDVGFRADVYKVKI</sequence>
<keyword evidence="3" id="KW-0732">Signal</keyword>
<keyword evidence="5 6" id="KW-1015">Disulfide bond</keyword>
<evidence type="ECO:0000313" key="11">
    <source>
        <dbReference type="Proteomes" id="UP000683360"/>
    </source>
</evidence>
<evidence type="ECO:0000259" key="8">
    <source>
        <dbReference type="PROSITE" id="PS50026"/>
    </source>
</evidence>
<dbReference type="Gene3D" id="2.60.120.290">
    <property type="entry name" value="Spermadhesin, CUB domain"/>
    <property type="match status" value="1"/>
</dbReference>
<feature type="domain" description="EGF-like" evidence="8">
    <location>
        <begin position="379"/>
        <end position="414"/>
    </location>
</feature>
<keyword evidence="6" id="KW-0245">EGF-like domain</keyword>
<feature type="disulfide bond" evidence="6">
    <location>
        <begin position="404"/>
        <end position="413"/>
    </location>
</feature>
<comment type="caution">
    <text evidence="10">The sequence shown here is derived from an EMBL/GenBank/DDBJ whole genome shotgun (WGS) entry which is preliminary data.</text>
</comment>
<gene>
    <name evidence="10" type="ORF">MEDL_14332</name>
</gene>
<proteinExistence type="predicted"/>
<evidence type="ECO:0000256" key="2">
    <source>
        <dbReference type="ARBA" id="ARBA00022525"/>
    </source>
</evidence>
<dbReference type="GO" id="GO:0008083">
    <property type="term" value="F:growth factor activity"/>
    <property type="evidence" value="ECO:0007669"/>
    <property type="project" value="TreeGrafter"/>
</dbReference>
<dbReference type="PANTHER" id="PTHR22799:SF1">
    <property type="entry name" value="C-TYPE LECTIN DOMAIN FAMILY 11 MEMBER A"/>
    <property type="match status" value="1"/>
</dbReference>
<dbReference type="AlphaFoldDB" id="A0A8S3QYD9"/>
<dbReference type="Gene3D" id="3.10.100.10">
    <property type="entry name" value="Mannose-Binding Protein A, subunit A"/>
    <property type="match status" value="1"/>
</dbReference>
<organism evidence="10 11">
    <name type="scientific">Mytilus edulis</name>
    <name type="common">Blue mussel</name>
    <dbReference type="NCBI Taxonomy" id="6550"/>
    <lineage>
        <taxon>Eukaryota</taxon>
        <taxon>Metazoa</taxon>
        <taxon>Spiralia</taxon>
        <taxon>Lophotrochozoa</taxon>
        <taxon>Mollusca</taxon>
        <taxon>Bivalvia</taxon>
        <taxon>Autobranchia</taxon>
        <taxon>Pteriomorphia</taxon>
        <taxon>Mytilida</taxon>
        <taxon>Mytiloidea</taxon>
        <taxon>Mytilidae</taxon>
        <taxon>Mytilinae</taxon>
        <taxon>Mytilus</taxon>
    </lineage>
</organism>
<dbReference type="PROSITE" id="PS00022">
    <property type="entry name" value="EGF_1"/>
    <property type="match status" value="1"/>
</dbReference>
<reference evidence="10" key="1">
    <citation type="submission" date="2021-03" db="EMBL/GenBank/DDBJ databases">
        <authorList>
            <person name="Bekaert M."/>
        </authorList>
    </citation>
    <scope>NUCLEOTIDE SEQUENCE</scope>
</reference>
<feature type="domain" description="CUB" evidence="7">
    <location>
        <begin position="404"/>
        <end position="519"/>
    </location>
</feature>
<dbReference type="PROSITE" id="PS00615">
    <property type="entry name" value="C_TYPE_LECTIN_1"/>
    <property type="match status" value="1"/>
</dbReference>
<evidence type="ECO:0000259" key="9">
    <source>
        <dbReference type="PROSITE" id="PS50041"/>
    </source>
</evidence>
<dbReference type="Gene3D" id="2.10.25.10">
    <property type="entry name" value="Laminin"/>
    <property type="match status" value="2"/>
</dbReference>
<evidence type="ECO:0000256" key="6">
    <source>
        <dbReference type="PROSITE-ProRule" id="PRU00076"/>
    </source>
</evidence>
<dbReference type="SUPFAM" id="SSF56436">
    <property type="entry name" value="C-type lectin-like"/>
    <property type="match status" value="1"/>
</dbReference>
<evidence type="ECO:0000259" key="7">
    <source>
        <dbReference type="PROSITE" id="PS01180"/>
    </source>
</evidence>
<protein>
    <submittedName>
        <fullName evidence="10">Uncharacterized protein</fullName>
    </submittedName>
</protein>
<dbReference type="SMART" id="SM00181">
    <property type="entry name" value="EGF"/>
    <property type="match status" value="2"/>
</dbReference>
<dbReference type="InterPro" id="IPR018378">
    <property type="entry name" value="C-type_lectin_CS"/>
</dbReference>
<keyword evidence="4" id="KW-0430">Lectin</keyword>
<evidence type="ECO:0000256" key="1">
    <source>
        <dbReference type="ARBA" id="ARBA00004613"/>
    </source>
</evidence>
<dbReference type="EMBL" id="CAJPWZ010000722">
    <property type="protein sequence ID" value="CAG2199728.1"/>
    <property type="molecule type" value="Genomic_DNA"/>
</dbReference>
<dbReference type="Proteomes" id="UP000683360">
    <property type="component" value="Unassembled WGS sequence"/>
</dbReference>
<dbReference type="GO" id="GO:0005615">
    <property type="term" value="C:extracellular space"/>
    <property type="evidence" value="ECO:0007669"/>
    <property type="project" value="TreeGrafter"/>
</dbReference>
<dbReference type="GO" id="GO:0030246">
    <property type="term" value="F:carbohydrate binding"/>
    <property type="evidence" value="ECO:0007669"/>
    <property type="project" value="UniProtKB-KW"/>
</dbReference>
<dbReference type="SUPFAM" id="SSF57196">
    <property type="entry name" value="EGF/Laminin"/>
    <property type="match status" value="2"/>
</dbReference>
<dbReference type="PANTHER" id="PTHR22799">
    <property type="entry name" value="TETRANECTIN-RELATED"/>
    <property type="match status" value="1"/>
</dbReference>
<evidence type="ECO:0000256" key="4">
    <source>
        <dbReference type="ARBA" id="ARBA00022734"/>
    </source>
</evidence>
<dbReference type="SMART" id="SM00034">
    <property type="entry name" value="CLECT"/>
    <property type="match status" value="1"/>
</dbReference>
<dbReference type="Pfam" id="PF00059">
    <property type="entry name" value="Lectin_C"/>
    <property type="match status" value="1"/>
</dbReference>
<name>A0A8S3QYD9_MYTED</name>
<dbReference type="PROSITE" id="PS50041">
    <property type="entry name" value="C_TYPE_LECTIN_2"/>
    <property type="match status" value="1"/>
</dbReference>
<dbReference type="InterPro" id="IPR016186">
    <property type="entry name" value="C-type_lectin-like/link_sf"/>
</dbReference>
<evidence type="ECO:0000313" key="10">
    <source>
        <dbReference type="EMBL" id="CAG2199728.1"/>
    </source>
</evidence>
<dbReference type="OrthoDB" id="6112618at2759"/>
<dbReference type="InterPro" id="IPR001304">
    <property type="entry name" value="C-type_lectin-like"/>
</dbReference>